<protein>
    <recommendedName>
        <fullName evidence="2">Inner membrane component domain-containing protein</fullName>
    </recommendedName>
</protein>
<name>A0A653AJL4_9BACT</name>
<proteinExistence type="predicted"/>
<sequence>MKTLGNVLWLVFGGFVSATQYVVSSVGMMVTIVGIPFGLQTLKLAALMLWPFGAKITDKPNKSGCLSFIMNVIWILIGSIWISITHVLLGVLFAITIVGLPFAKQHFKFARLAFTPFGKDVQLAW</sequence>
<dbReference type="AlphaFoldDB" id="A0A653AJL4"/>
<evidence type="ECO:0000259" key="2">
    <source>
        <dbReference type="Pfam" id="PF03733"/>
    </source>
</evidence>
<feature type="transmembrane region" description="Helical" evidence="1">
    <location>
        <begin position="87"/>
        <end position="103"/>
    </location>
</feature>
<organism evidence="3">
    <name type="scientific">uncultured Paludibacter sp</name>
    <dbReference type="NCBI Taxonomy" id="497635"/>
    <lineage>
        <taxon>Bacteria</taxon>
        <taxon>Pseudomonadati</taxon>
        <taxon>Bacteroidota</taxon>
        <taxon>Bacteroidia</taxon>
        <taxon>Bacteroidales</taxon>
        <taxon>Paludibacteraceae</taxon>
        <taxon>Paludibacter</taxon>
        <taxon>environmental samples</taxon>
    </lineage>
</organism>
<feature type="transmembrane region" description="Helical" evidence="1">
    <location>
        <begin position="28"/>
        <end position="52"/>
    </location>
</feature>
<evidence type="ECO:0000313" key="3">
    <source>
        <dbReference type="EMBL" id="VBB48249.1"/>
    </source>
</evidence>
<keyword evidence="1" id="KW-0812">Transmembrane</keyword>
<dbReference type="GO" id="GO:0005886">
    <property type="term" value="C:plasma membrane"/>
    <property type="evidence" value="ECO:0007669"/>
    <property type="project" value="TreeGrafter"/>
</dbReference>
<evidence type="ECO:0000256" key="1">
    <source>
        <dbReference type="SAM" id="Phobius"/>
    </source>
</evidence>
<dbReference type="Pfam" id="PF03733">
    <property type="entry name" value="YccF"/>
    <property type="match status" value="2"/>
</dbReference>
<dbReference type="NCBIfam" id="NF008740">
    <property type="entry name" value="PRK11770.1-2"/>
    <property type="match status" value="1"/>
</dbReference>
<dbReference type="PANTHER" id="PTHR42903">
    <property type="entry name" value="INNER MEMBRANE PROTEIN YCCF"/>
    <property type="match status" value="1"/>
</dbReference>
<dbReference type="PANTHER" id="PTHR42903:SF1">
    <property type="entry name" value="INNER MEMBRANE PROTEIN YCCF"/>
    <property type="match status" value="1"/>
</dbReference>
<dbReference type="InterPro" id="IPR052937">
    <property type="entry name" value="Inner_membrane_protein"/>
</dbReference>
<feature type="domain" description="Inner membrane component" evidence="2">
    <location>
        <begin position="4"/>
        <end position="53"/>
    </location>
</feature>
<feature type="domain" description="Inner membrane component" evidence="2">
    <location>
        <begin position="69"/>
        <end position="119"/>
    </location>
</feature>
<dbReference type="EMBL" id="UPXZ01000039">
    <property type="protein sequence ID" value="VBB48249.1"/>
    <property type="molecule type" value="Genomic_DNA"/>
</dbReference>
<keyword evidence="1" id="KW-0472">Membrane</keyword>
<accession>A0A653AJL4</accession>
<dbReference type="InterPro" id="IPR005185">
    <property type="entry name" value="YccF"/>
</dbReference>
<feature type="transmembrane region" description="Helical" evidence="1">
    <location>
        <begin position="64"/>
        <end position="81"/>
    </location>
</feature>
<dbReference type="InterPro" id="IPR031308">
    <property type="entry name" value="UCP028777"/>
</dbReference>
<gene>
    <name evidence="3" type="ORF">TRIP_D440267</name>
</gene>
<keyword evidence="1" id="KW-1133">Transmembrane helix</keyword>
<dbReference type="PIRSF" id="PIRSF028777">
    <property type="entry name" value="UCP028777"/>
    <property type="match status" value="1"/>
</dbReference>
<reference evidence="3" key="1">
    <citation type="submission" date="2018-07" db="EMBL/GenBank/DDBJ databases">
        <authorList>
            <consortium name="Genoscope - CEA"/>
            <person name="William W."/>
        </authorList>
    </citation>
    <scope>NUCLEOTIDE SEQUENCE</scope>
    <source>
        <strain evidence="3">IK1</strain>
    </source>
</reference>